<dbReference type="EMBL" id="CAJQUM010000001">
    <property type="protein sequence ID" value="CAG4884232.1"/>
    <property type="molecule type" value="Genomic_DNA"/>
</dbReference>
<sequence length="233" mass="24379">MPRKQAGFTLVEIAIVLVIIGLLLGGVLKGQELINSAKIKNVINDFTSTTTAIYGYQDRYKRLPGDDEGTTRWTTSNAAFGTGKIIGDHDGVINTAGADCVFTSNSGDTNECYTFWVDLRQAGFITGNLLDGPPQNAYSGVLGIMNGQDAFQSAAGAGTGFKGPIICESNIPDKAAIAIDNQLDDGNPSTGSIRAVLQTGATTPATLAQINGVAAPAAYDEKGTNYYTICKSL</sequence>
<dbReference type="SUPFAM" id="SSF54523">
    <property type="entry name" value="Pili subunits"/>
    <property type="match status" value="1"/>
</dbReference>
<reference evidence="2" key="1">
    <citation type="submission" date="2021-04" db="EMBL/GenBank/DDBJ databases">
        <authorList>
            <person name="Hornung B."/>
        </authorList>
    </citation>
    <scope>NUCLEOTIDE SEQUENCE</scope>
    <source>
        <strain evidence="2">G5G6</strain>
    </source>
</reference>
<dbReference type="Proteomes" id="UP000742786">
    <property type="component" value="Unassembled WGS sequence"/>
</dbReference>
<keyword evidence="1" id="KW-1133">Transmembrane helix</keyword>
<dbReference type="InterPro" id="IPR012902">
    <property type="entry name" value="N_methyl_site"/>
</dbReference>
<accession>A0A916N987</accession>
<protein>
    <submittedName>
        <fullName evidence="2">Prepilin-type cleavage/methylation domain-containing protein</fullName>
    </submittedName>
</protein>
<keyword evidence="3" id="KW-1185">Reference proteome</keyword>
<dbReference type="Pfam" id="PF07963">
    <property type="entry name" value="N_methyl"/>
    <property type="match status" value="1"/>
</dbReference>
<evidence type="ECO:0000256" key="1">
    <source>
        <dbReference type="SAM" id="Phobius"/>
    </source>
</evidence>
<dbReference type="AlphaFoldDB" id="A0A916N987"/>
<name>A0A916N987_9PROT</name>
<keyword evidence="1" id="KW-0812">Transmembrane</keyword>
<dbReference type="Gene3D" id="3.30.700.10">
    <property type="entry name" value="Glycoprotein, Type 4 Pilin"/>
    <property type="match status" value="1"/>
</dbReference>
<proteinExistence type="predicted"/>
<dbReference type="PROSITE" id="PS00409">
    <property type="entry name" value="PROKAR_NTER_METHYL"/>
    <property type="match status" value="1"/>
</dbReference>
<keyword evidence="1" id="KW-0472">Membrane</keyword>
<dbReference type="NCBIfam" id="TIGR02532">
    <property type="entry name" value="IV_pilin_GFxxxE"/>
    <property type="match status" value="1"/>
</dbReference>
<evidence type="ECO:0000313" key="3">
    <source>
        <dbReference type="Proteomes" id="UP000742786"/>
    </source>
</evidence>
<organism evidence="2 3">
    <name type="scientific">Georgfuchsia toluolica</name>
    <dbReference type="NCBI Taxonomy" id="424218"/>
    <lineage>
        <taxon>Bacteria</taxon>
        <taxon>Pseudomonadati</taxon>
        <taxon>Pseudomonadota</taxon>
        <taxon>Betaproteobacteria</taxon>
        <taxon>Nitrosomonadales</taxon>
        <taxon>Sterolibacteriaceae</taxon>
        <taxon>Georgfuchsia</taxon>
    </lineage>
</organism>
<evidence type="ECO:0000313" key="2">
    <source>
        <dbReference type="EMBL" id="CAG4884232.1"/>
    </source>
</evidence>
<dbReference type="RefSeq" id="WP_220636102.1">
    <property type="nucleotide sequence ID" value="NZ_CAJQUM010000001.1"/>
</dbReference>
<comment type="caution">
    <text evidence="2">The sequence shown here is derived from an EMBL/GenBank/DDBJ whole genome shotgun (WGS) entry which is preliminary data.</text>
</comment>
<gene>
    <name evidence="2" type="ORF">GTOL_12115</name>
</gene>
<dbReference type="InterPro" id="IPR045584">
    <property type="entry name" value="Pilin-like"/>
</dbReference>
<feature type="transmembrane region" description="Helical" evidence="1">
    <location>
        <begin position="6"/>
        <end position="28"/>
    </location>
</feature>